<protein>
    <submittedName>
        <fullName evidence="1">Uncharacterized protein</fullName>
    </submittedName>
</protein>
<name>A0ACB9I4X7_9ASTR</name>
<evidence type="ECO:0000313" key="2">
    <source>
        <dbReference type="Proteomes" id="UP001056120"/>
    </source>
</evidence>
<evidence type="ECO:0000313" key="1">
    <source>
        <dbReference type="EMBL" id="KAI3803059.1"/>
    </source>
</evidence>
<reference evidence="1 2" key="2">
    <citation type="journal article" date="2022" name="Mol. Ecol. Resour.">
        <title>The genomes of chicory, endive, great burdock and yacon provide insights into Asteraceae paleo-polyploidization history and plant inulin production.</title>
        <authorList>
            <person name="Fan W."/>
            <person name="Wang S."/>
            <person name="Wang H."/>
            <person name="Wang A."/>
            <person name="Jiang F."/>
            <person name="Liu H."/>
            <person name="Zhao H."/>
            <person name="Xu D."/>
            <person name="Zhang Y."/>
        </authorList>
    </citation>
    <scope>NUCLEOTIDE SEQUENCE [LARGE SCALE GENOMIC DNA]</scope>
    <source>
        <strain evidence="2">cv. Yunnan</strain>
        <tissue evidence="1">Leaves</tissue>
    </source>
</reference>
<proteinExistence type="predicted"/>
<dbReference type="Proteomes" id="UP001056120">
    <property type="component" value="Linkage Group LG10"/>
</dbReference>
<accession>A0ACB9I4X7</accession>
<reference evidence="2" key="1">
    <citation type="journal article" date="2022" name="Mol. Ecol. Resour.">
        <title>The genomes of chicory, endive, great burdock and yacon provide insights into Asteraceae palaeo-polyploidization history and plant inulin production.</title>
        <authorList>
            <person name="Fan W."/>
            <person name="Wang S."/>
            <person name="Wang H."/>
            <person name="Wang A."/>
            <person name="Jiang F."/>
            <person name="Liu H."/>
            <person name="Zhao H."/>
            <person name="Xu D."/>
            <person name="Zhang Y."/>
        </authorList>
    </citation>
    <scope>NUCLEOTIDE SEQUENCE [LARGE SCALE GENOMIC DNA]</scope>
    <source>
        <strain evidence="2">cv. Yunnan</strain>
    </source>
</reference>
<keyword evidence="2" id="KW-1185">Reference proteome</keyword>
<dbReference type="EMBL" id="CM042027">
    <property type="protein sequence ID" value="KAI3803059.1"/>
    <property type="molecule type" value="Genomic_DNA"/>
</dbReference>
<comment type="caution">
    <text evidence="1">The sequence shown here is derived from an EMBL/GenBank/DDBJ whole genome shotgun (WGS) entry which is preliminary data.</text>
</comment>
<sequence>MNNVDGLLYHEGAGFCPNPGTHTGIHLRHYPVSGQFGYKDPPKNKMQTHSIEMVITDETPYRQIVVYNYLTPTNPCHQPSQFNPSSVNFIISLRIRVFFRSDENENF</sequence>
<gene>
    <name evidence="1" type="ORF">L1987_31207</name>
</gene>
<organism evidence="1 2">
    <name type="scientific">Smallanthus sonchifolius</name>
    <dbReference type="NCBI Taxonomy" id="185202"/>
    <lineage>
        <taxon>Eukaryota</taxon>
        <taxon>Viridiplantae</taxon>
        <taxon>Streptophyta</taxon>
        <taxon>Embryophyta</taxon>
        <taxon>Tracheophyta</taxon>
        <taxon>Spermatophyta</taxon>
        <taxon>Magnoliopsida</taxon>
        <taxon>eudicotyledons</taxon>
        <taxon>Gunneridae</taxon>
        <taxon>Pentapetalae</taxon>
        <taxon>asterids</taxon>
        <taxon>campanulids</taxon>
        <taxon>Asterales</taxon>
        <taxon>Asteraceae</taxon>
        <taxon>Asteroideae</taxon>
        <taxon>Heliantheae alliance</taxon>
        <taxon>Millerieae</taxon>
        <taxon>Smallanthus</taxon>
    </lineage>
</organism>